<dbReference type="InterPro" id="IPR000742">
    <property type="entry name" value="EGF"/>
</dbReference>
<dbReference type="InterPro" id="IPR009030">
    <property type="entry name" value="Growth_fac_rcpt_cys_sf"/>
</dbReference>
<dbReference type="Proteomes" id="UP000085678">
    <property type="component" value="Unplaced"/>
</dbReference>
<keyword evidence="13" id="KW-0675">Receptor</keyword>
<dbReference type="CDD" id="cd00033">
    <property type="entry name" value="CCP"/>
    <property type="match status" value="1"/>
</dbReference>
<dbReference type="Gene3D" id="2.120.10.30">
    <property type="entry name" value="TolB, C-terminal domain"/>
    <property type="match status" value="4"/>
</dbReference>
<evidence type="ECO:0000256" key="5">
    <source>
        <dbReference type="ARBA" id="ARBA00023180"/>
    </source>
</evidence>
<evidence type="ECO:0000256" key="1">
    <source>
        <dbReference type="ARBA" id="ARBA00022536"/>
    </source>
</evidence>
<dbReference type="Gene3D" id="2.20.28.230">
    <property type="match status" value="1"/>
</dbReference>
<feature type="chain" id="PRO_5010288143" evidence="10">
    <location>
        <begin position="19"/>
        <end position="1746"/>
    </location>
</feature>
<dbReference type="Pfam" id="PF00084">
    <property type="entry name" value="Sushi"/>
    <property type="match status" value="2"/>
</dbReference>
<dbReference type="PROSITE" id="PS51120">
    <property type="entry name" value="LDLRB"/>
    <property type="match status" value="6"/>
</dbReference>
<evidence type="ECO:0000259" key="11">
    <source>
        <dbReference type="PROSITE" id="PS50923"/>
    </source>
</evidence>
<evidence type="ECO:0000256" key="10">
    <source>
        <dbReference type="SAM" id="SignalP"/>
    </source>
</evidence>
<keyword evidence="13" id="KW-0449">Lipoprotein</keyword>
<keyword evidence="2 10" id="KW-0732">Signal</keyword>
<dbReference type="InterPro" id="IPR000033">
    <property type="entry name" value="LDLR_classB_rpt"/>
</dbReference>
<keyword evidence="6" id="KW-0768">Sushi</keyword>
<dbReference type="SMART" id="SM00032">
    <property type="entry name" value="CCP"/>
    <property type="match status" value="3"/>
</dbReference>
<dbReference type="InterPro" id="IPR035976">
    <property type="entry name" value="Sushi/SCR/CCP_sf"/>
</dbReference>
<keyword evidence="9" id="KW-1133">Transmembrane helix</keyword>
<evidence type="ECO:0000256" key="7">
    <source>
        <dbReference type="PROSITE-ProRule" id="PRU00461"/>
    </source>
</evidence>
<feature type="repeat" description="LDL-receptor class B" evidence="7">
    <location>
        <begin position="159"/>
        <end position="201"/>
    </location>
</feature>
<feature type="disulfide bond" evidence="6">
    <location>
        <begin position="1465"/>
        <end position="1492"/>
    </location>
</feature>
<proteinExistence type="predicted"/>
<name>A0A1S3IFS1_LINAN</name>
<keyword evidence="5" id="KW-0325">Glycoprotein</keyword>
<feature type="domain" description="Sushi" evidence="11">
    <location>
        <begin position="1433"/>
        <end position="1494"/>
    </location>
</feature>
<dbReference type="InParanoid" id="A0A1S3IFS1"/>
<dbReference type="KEGG" id="lak:106163309"/>
<feature type="region of interest" description="Disordered" evidence="8">
    <location>
        <begin position="1668"/>
        <end position="1687"/>
    </location>
</feature>
<feature type="repeat" description="LDL-receptor class B" evidence="7">
    <location>
        <begin position="1048"/>
        <end position="1091"/>
    </location>
</feature>
<feature type="repeat" description="LDL-receptor class B" evidence="7">
    <location>
        <begin position="116"/>
        <end position="158"/>
    </location>
</feature>
<organism evidence="12 13">
    <name type="scientific">Lingula anatina</name>
    <name type="common">Brachiopod</name>
    <name type="synonym">Lingula unguis</name>
    <dbReference type="NCBI Taxonomy" id="7574"/>
    <lineage>
        <taxon>Eukaryota</taxon>
        <taxon>Metazoa</taxon>
        <taxon>Spiralia</taxon>
        <taxon>Lophotrochozoa</taxon>
        <taxon>Brachiopoda</taxon>
        <taxon>Linguliformea</taxon>
        <taxon>Lingulata</taxon>
        <taxon>Lingulida</taxon>
        <taxon>Linguloidea</taxon>
        <taxon>Lingulidae</taxon>
        <taxon>Lingula</taxon>
    </lineage>
</organism>
<keyword evidence="4 6" id="KW-1015">Disulfide bond</keyword>
<evidence type="ECO:0000256" key="2">
    <source>
        <dbReference type="ARBA" id="ARBA00022729"/>
    </source>
</evidence>
<sequence length="1746" mass="192418">MDATVWILPLTLFLGTIAGYSDKYSRDNFLLFSDHSNIYQISLSAPSQVPQLLLSADKTRYPSAIDYDPIEETVYWIDSVSHVIWKSFINGTVETKVADLDETSVPMGIAVDYVSKLIYYTDAGEPSINVIRMNDSLRLVIVDQGVKRPTSIIIDPFDLNLYWIDEGLRQVMRSDMSGAKIEAVVSQNVAEPRGLALDLKGRRLYWSDAGSNTINALNLKDNNVQMIYNETNRNPGYQDIALKGNSTLYYTASVERSPVQISFPGSIRDKVGSQTFSNLRGIVAYESSSNWLQIYGNRGTARCSVNNGGCEDLCFPVKNQEGRVCNCTGSKRLLADGKSCSDVTALHGSNILFLQNLDSLAIAYIGGIPGEPIAWVRSDDRPLSFWRIRSRGRRLTAIDFDYARESVYVADTETKTIRGLALNGSAIQTYTIYSGISTNAGGVAVDWINKNIYWTDAEYHVVMMAKCERSSKYVRTIATEGLDKPHSIAVHPARGYVFWIDYGEFNKLERSELDGKNRMIIAQGFVGTPKALTVDFQNDKVYWADILSSGTLTSSVIYHSDLDGKNKVEFKTSTYSSIQSMVFFKGMLFTSDHDKLPLMGVYNATDAESMVIRIGGAGPVTGVTVYHKDRQAMPNVPNPCLSKNCDQLCVVTPKNLARCTCSNGYTFDTDSSKCVGSEIKSGFMYSLGDRLCQPHFNVTSSTVNTPYDYCFLKQSVPGDVDVTEIYRIAVNKYSQEVFYYSSKKRLMRTMLTNTSDVTSLIYGIDSLGGLALDWLSDNLYWTEVTNGQIWAAKTDGTLQKILLKNLSSPRDIIVHPLRGSMYWISKNKIQTADLDGQNKRNLMNISISPTCLTFDYIEERLYWFDSKDKDIRSVGILGEDQRIITLPKNFNNITSIAVYKGILAYTDITNQTGLHLLNISNSNSPIAQNVTTLLHRDHTDAYDVIVVDRSYQQLTQAPCDSKSQHGCEQLCFPKPSGKVCGCIDGMKLQADGKTCESAKIMEDNFFLIADDYRHSIFQADVDFKTLSALKLPTNYEWPMGIDYDPTEKRVYWSDWKKGIIRSMHLNGTGVITLRQGKPGSRVDGVAIDTSSKNLYFTDRGLDTLGVIKRDGSIPETTIYSSNSRSFNPRAILLNPGKGTFYYTLTTPNSSPSVMNATMGGTNHTKMVSHGLRNPNGLTADFEAQKLYWVDGYEDRVEEYNLATGERTTLKVLSSSHGFAITRKGDYLYWTDWLQKGIFRMDRRNGTASGKVDVFHYDYFTGLNGLKYYNTSVKRETTACSQNNGGCAVYCLPMPGNKRKCACPDGETLHFNGRDCAKGLMCPDMKFTGGVFLDGCMGETNQTCNYTCEKGFRPSVDSSTARCNPQTGQFEPDLSTLCIVERCPLLVLPVGTLGRCQGRNRKNICQVDCIPGYRKTSGSGVFTCLDDLTWDGSITCEQLHCSGDITNGNIARECNTTAGSSCEYVCNPGYQKTTSKVHCNITGIWEQDLTTICNATKYIVKTTSTTITPTQGTTSYDRHSTVPTRLTSTTTTSTTMSTTMSTPTTTSSTTTSTTAYQSSTLRTTTTSRTTTTGGTTSPSSTTTTIFVPTTPTTTTTTTTTATTTMVNPTPSLLPASTTSEAGVIGPKASSQGQDDNKGLIAGIVVVVVVLIVLIVILAVILVRRRNRSPQYVDQTNMSDSESIRGGSTSGDVSVGVKVGADGSLAIVNPAFGEPGKPEMMSDTAMDDVFLGMKDEKGLIVNNHDTYA</sequence>
<feature type="transmembrane region" description="Helical" evidence="9">
    <location>
        <begin position="1638"/>
        <end position="1661"/>
    </location>
</feature>
<dbReference type="SUPFAM" id="SSF63825">
    <property type="entry name" value="YWTD domain"/>
    <property type="match status" value="4"/>
</dbReference>
<feature type="region of interest" description="Disordered" evidence="8">
    <location>
        <begin position="1508"/>
        <end position="1631"/>
    </location>
</feature>
<dbReference type="GO" id="GO:0017147">
    <property type="term" value="F:Wnt-protein binding"/>
    <property type="evidence" value="ECO:0007669"/>
    <property type="project" value="TreeGrafter"/>
</dbReference>
<dbReference type="GeneID" id="106163309"/>
<dbReference type="GO" id="GO:0060070">
    <property type="term" value="P:canonical Wnt signaling pathway"/>
    <property type="evidence" value="ECO:0007669"/>
    <property type="project" value="TreeGrafter"/>
</dbReference>
<accession>A0A1S3IFS1</accession>
<keyword evidence="9" id="KW-0472">Membrane</keyword>
<dbReference type="STRING" id="7574.A0A1S3IFS1"/>
<dbReference type="OrthoDB" id="9990982at2759"/>
<evidence type="ECO:0000313" key="12">
    <source>
        <dbReference type="Proteomes" id="UP000085678"/>
    </source>
</evidence>
<dbReference type="SMART" id="SM00135">
    <property type="entry name" value="LY"/>
    <property type="match status" value="16"/>
</dbReference>
<keyword evidence="12" id="KW-1185">Reference proteome</keyword>
<dbReference type="SUPFAM" id="SSF57196">
    <property type="entry name" value="EGF/Laminin"/>
    <property type="match status" value="1"/>
</dbReference>
<evidence type="ECO:0000313" key="13">
    <source>
        <dbReference type="RefSeq" id="XP_013396319.1"/>
    </source>
</evidence>
<evidence type="ECO:0000256" key="9">
    <source>
        <dbReference type="SAM" id="Phobius"/>
    </source>
</evidence>
<dbReference type="PANTHER" id="PTHR46513:SF13">
    <property type="entry name" value="EGF-LIKE DOMAIN-CONTAINING PROTEIN"/>
    <property type="match status" value="1"/>
</dbReference>
<dbReference type="GO" id="GO:0005886">
    <property type="term" value="C:plasma membrane"/>
    <property type="evidence" value="ECO:0007669"/>
    <property type="project" value="TreeGrafter"/>
</dbReference>
<dbReference type="InterPro" id="IPR011042">
    <property type="entry name" value="6-blade_b-propeller_TolB-like"/>
</dbReference>
<evidence type="ECO:0000256" key="8">
    <source>
        <dbReference type="SAM" id="MobiDB-lite"/>
    </source>
</evidence>
<evidence type="ECO:0000256" key="6">
    <source>
        <dbReference type="PROSITE-ProRule" id="PRU00302"/>
    </source>
</evidence>
<dbReference type="Gene3D" id="2.10.70.10">
    <property type="entry name" value="Complement Module, domain 1"/>
    <property type="match status" value="1"/>
</dbReference>
<feature type="repeat" description="LDL-receptor class B" evidence="7">
    <location>
        <begin position="777"/>
        <end position="818"/>
    </location>
</feature>
<dbReference type="SMART" id="SM00181">
    <property type="entry name" value="EGF"/>
    <property type="match status" value="4"/>
</dbReference>
<feature type="compositionally biased region" description="Low complexity" evidence="8">
    <location>
        <begin position="1520"/>
        <end position="1609"/>
    </location>
</feature>
<dbReference type="PANTHER" id="PTHR46513">
    <property type="entry name" value="VITELLOGENIN RECEPTOR-LIKE PROTEIN-RELATED-RELATED"/>
    <property type="match status" value="1"/>
</dbReference>
<feature type="repeat" description="LDL-receptor class B" evidence="7">
    <location>
        <begin position="72"/>
        <end position="115"/>
    </location>
</feature>
<dbReference type="InterPro" id="IPR050778">
    <property type="entry name" value="Cueball_EGF_LRP_Nidogen"/>
</dbReference>
<dbReference type="RefSeq" id="XP_013396319.1">
    <property type="nucleotide sequence ID" value="XM_013540865.1"/>
</dbReference>
<dbReference type="Pfam" id="PF00058">
    <property type="entry name" value="Ldl_recept_b"/>
    <property type="match status" value="3"/>
</dbReference>
<dbReference type="InterPro" id="IPR000436">
    <property type="entry name" value="Sushi_SCR_CCP_dom"/>
</dbReference>
<dbReference type="PROSITE" id="PS50923">
    <property type="entry name" value="SUSHI"/>
    <property type="match status" value="1"/>
</dbReference>
<feature type="disulfide bond" evidence="6">
    <location>
        <begin position="1435"/>
        <end position="1478"/>
    </location>
</feature>
<protein>
    <submittedName>
        <fullName evidence="13">Low-density lipoprotein receptor-related protein 6 isoform X1</fullName>
    </submittedName>
</protein>
<evidence type="ECO:0000256" key="4">
    <source>
        <dbReference type="ARBA" id="ARBA00023157"/>
    </source>
</evidence>
<dbReference type="SUPFAM" id="SSF57184">
    <property type="entry name" value="Growth factor receptor domain"/>
    <property type="match status" value="1"/>
</dbReference>
<feature type="signal peptide" evidence="10">
    <location>
        <begin position="1"/>
        <end position="18"/>
    </location>
</feature>
<keyword evidence="9" id="KW-0812">Transmembrane</keyword>
<keyword evidence="1" id="KW-0245">EGF-like domain</keyword>
<gene>
    <name evidence="13" type="primary">LOC106163309</name>
</gene>
<dbReference type="SUPFAM" id="SSF57535">
    <property type="entry name" value="Complement control module/SCR domain"/>
    <property type="match status" value="1"/>
</dbReference>
<keyword evidence="3" id="KW-0677">Repeat</keyword>
<dbReference type="FunFam" id="2.120.10.30:FF:000241">
    <property type="entry name" value="Low-density lipoprotein receptor-related protein 6"/>
    <property type="match status" value="2"/>
</dbReference>
<feature type="compositionally biased region" description="Polar residues" evidence="8">
    <location>
        <begin position="1668"/>
        <end position="1679"/>
    </location>
</feature>
<evidence type="ECO:0000256" key="3">
    <source>
        <dbReference type="ARBA" id="ARBA00022737"/>
    </source>
</evidence>
<feature type="repeat" description="LDL-receptor class B" evidence="7">
    <location>
        <begin position="495"/>
        <end position="538"/>
    </location>
</feature>
<reference evidence="13" key="1">
    <citation type="submission" date="2025-08" db="UniProtKB">
        <authorList>
            <consortium name="RefSeq"/>
        </authorList>
    </citation>
    <scope>IDENTIFICATION</scope>
    <source>
        <tissue evidence="13">Gonads</tissue>
    </source>
</reference>
<dbReference type="GO" id="GO:0042813">
    <property type="term" value="F:Wnt receptor activity"/>
    <property type="evidence" value="ECO:0007669"/>
    <property type="project" value="TreeGrafter"/>
</dbReference>